<name>A0A024H2F5_9MICC</name>
<proteinExistence type="predicted"/>
<accession>A0A024H2F5</accession>
<dbReference type="AlphaFoldDB" id="A0A024H2F5"/>
<dbReference type="STRING" id="861266.ARTSIC4J27_2002"/>
<evidence type="ECO:0000313" key="2">
    <source>
        <dbReference type="Proteomes" id="UP000035722"/>
    </source>
</evidence>
<gene>
    <name evidence="1" type="ORF">ARTSIC4J27_2002</name>
</gene>
<dbReference type="RefSeq" id="WP_050054999.1">
    <property type="nucleotide sequence ID" value="NZ_CAQI01000042.1"/>
</dbReference>
<dbReference type="EMBL" id="CAQI01000042">
    <property type="protein sequence ID" value="CCQ46042.1"/>
    <property type="molecule type" value="Genomic_DNA"/>
</dbReference>
<dbReference type="Proteomes" id="UP000035722">
    <property type="component" value="Unassembled WGS sequence"/>
</dbReference>
<organism evidence="1 2">
    <name type="scientific">Pseudarthrobacter siccitolerans</name>
    <dbReference type="NCBI Taxonomy" id="861266"/>
    <lineage>
        <taxon>Bacteria</taxon>
        <taxon>Bacillati</taxon>
        <taxon>Actinomycetota</taxon>
        <taxon>Actinomycetes</taxon>
        <taxon>Micrococcales</taxon>
        <taxon>Micrococcaceae</taxon>
        <taxon>Pseudarthrobacter</taxon>
    </lineage>
</organism>
<comment type="caution">
    <text evidence="1">The sequence shown here is derived from an EMBL/GenBank/DDBJ whole genome shotgun (WGS) entry which is preliminary data.</text>
</comment>
<evidence type="ECO:0000313" key="1">
    <source>
        <dbReference type="EMBL" id="CCQ46042.1"/>
    </source>
</evidence>
<sequence length="100" mass="10603">MDYELRIIAGCPNSAPALDLFRQALAAENAAGHVRVLQLDTEEQATALHFHGSPSFIADGQDLFPSPASPALTCRVYKSPAGLAGLPSQEDLQAALRSRS</sequence>
<protein>
    <submittedName>
        <fullName evidence="1">Putative alkylmercury lyase</fullName>
    </submittedName>
</protein>
<reference evidence="2" key="1">
    <citation type="journal article" date="2014" name="Genome Announc.">
        <title>Genome Sequence of Arthrobacter siccitolerans 4J27, a Xeroprotectant-Producing Desiccation-Tolerant Microorganism.</title>
        <authorList>
            <person name="Manzanera M."/>
            <person name="Santa-Cruz-Calvo L."/>
            <person name="Vilchez J.I."/>
            <person name="Garcia-Fontana C."/>
            <person name="Silva-Castro G.A."/>
            <person name="Calvo C."/>
            <person name="Gonzalez-Lopez J."/>
        </authorList>
    </citation>
    <scope>NUCLEOTIDE SEQUENCE [LARGE SCALE GENOMIC DNA]</scope>
    <source>
        <strain evidence="2">4J27</strain>
    </source>
</reference>
<keyword evidence="2" id="KW-1185">Reference proteome</keyword>
<dbReference type="OrthoDB" id="7185309at2"/>
<dbReference type="GO" id="GO:0016829">
    <property type="term" value="F:lyase activity"/>
    <property type="evidence" value="ECO:0007669"/>
    <property type="project" value="UniProtKB-KW"/>
</dbReference>
<keyword evidence="1" id="KW-0456">Lyase</keyword>